<dbReference type="InterPro" id="IPR006564">
    <property type="entry name" value="Znf_PMZ"/>
</dbReference>
<evidence type="ECO:0000313" key="10">
    <source>
        <dbReference type="EMBL" id="KAK1628977.1"/>
    </source>
</evidence>
<feature type="compositionally biased region" description="Acidic residues" evidence="8">
    <location>
        <begin position="245"/>
        <end position="257"/>
    </location>
</feature>
<reference evidence="10" key="1">
    <citation type="submission" date="2023-07" db="EMBL/GenBank/DDBJ databases">
        <title>A chromosome-level genome assembly of Lolium multiflorum.</title>
        <authorList>
            <person name="Chen Y."/>
            <person name="Copetti D."/>
            <person name="Kolliker R."/>
            <person name="Studer B."/>
        </authorList>
    </citation>
    <scope>NUCLEOTIDE SEQUENCE</scope>
    <source>
        <strain evidence="10">02402/16</strain>
        <tissue evidence="10">Leaf</tissue>
    </source>
</reference>
<feature type="domain" description="SWIM-type" evidence="9">
    <location>
        <begin position="692"/>
        <end position="724"/>
    </location>
</feature>
<dbReference type="Proteomes" id="UP001231189">
    <property type="component" value="Unassembled WGS sequence"/>
</dbReference>
<dbReference type="PANTHER" id="PTHR31973">
    <property type="entry name" value="POLYPROTEIN, PUTATIVE-RELATED"/>
    <property type="match status" value="1"/>
</dbReference>
<sequence length="1062" mass="119698">MRLARDLCPLLSRRPLALHWLDAQEASGDLLVAAMRLARDLCPLLSRRPLALHWLDAQEASGDLLVAAMRLARDLCPLLSRPSRQLCCSDAVGSEAGWLAASPGDRSCFFSIEINHGGYFLGTGANRSYVSGSVIWYDDLDMVSWSHALLENIVEEIGYEMCGRIKVHYCIPFLTLARNGLRQLRDADDSDRMLAFVDMGHHFISLYLDHELDDVVYYPVTTLPSVISPGKPSAHTEAESNVDAAAEEDEQAGEEEDLSHVPLQVVLPDNVPADECISARTRQRKRARRQTIPEDEADDVQEIEDEDDHDSDYDPEDIVDSDYDMNEGDDDLFEDNVDDAQEAERHGQNSTKKSVQVKEKAAPTFAGKGKACKEENSEEEDLWGPESDDDTAPLRFKTFTDVDLADPHFHVGQTFESVELLRKAIQAYSCKNRKDIRLPVNDLKRLNGRCSEECSWYLWASFSSITKCFMIKKYNVEVEDTANWTWFLDTLKADLGIENTAPWTVMSDKQKGLINAVKHVFPDSEHRFCVRHMWQNFQQLFRGDVLKNQLWRIARSTTVSRFEANMEAMKVLHVDAWAWLNELDPKTWVRAFQSDLPKCDILLNNNCEVFNKYILEARELPVLSMFERIKGQIMTRNYNKQKEQEKWPGVLCPKIKKKVLKNVELSNNCYADGAGDGLFAVYDMVSSTPVDYIVDLKTKTCTCSRWQKSGIPCPHVASVARKDGIDPLSLVDSCYSIEMHKRAYGNIVYPCKDKSEWEKMGGPTILPPSYKKHVGRPTKNRRKAPGEVDCRGGGKRMSRHGVIMHCSHCGKPDHKRNGCYWFKNGMPPPDQAQGNNPEPEEGTGTTTGPFAQPPVGTDSTPAYENTFVDNLTEQRPFVRNMEPSATPTSTFITAQATLIQVQASSSTIRQGELAQKLQAMQNEKDKAVEERKLAILEAKYQAEVQKAEAAAQKRLQQEKKKADQAQARASIAAARKEKRKQDAEINKLAKAETRRIIAEVKKSCADKKKLEAAELKKKQAEEKKKLNAQKKAAMTAASTEGQSSHIPKKVSMFDELRAPARK</sequence>
<keyword evidence="6" id="KW-0233">DNA recombination</keyword>
<dbReference type="EMBL" id="JAUUTY010000005">
    <property type="protein sequence ID" value="KAK1628977.1"/>
    <property type="molecule type" value="Genomic_DNA"/>
</dbReference>
<name>A0AAD8RR68_LOLMU</name>
<evidence type="ECO:0000256" key="1">
    <source>
        <dbReference type="ARBA" id="ARBA00022578"/>
    </source>
</evidence>
<dbReference type="Pfam" id="PF04434">
    <property type="entry name" value="SWIM"/>
    <property type="match status" value="1"/>
</dbReference>
<evidence type="ECO:0000256" key="3">
    <source>
        <dbReference type="ARBA" id="ARBA00022771"/>
    </source>
</evidence>
<dbReference type="InterPro" id="IPR018289">
    <property type="entry name" value="MULE_transposase_dom"/>
</dbReference>
<feature type="region of interest" description="Disordered" evidence="8">
    <location>
        <begin position="227"/>
        <end position="267"/>
    </location>
</feature>
<dbReference type="PANTHER" id="PTHR31973:SF191">
    <property type="entry name" value="OS05G0489400 PROTEIN"/>
    <property type="match status" value="1"/>
</dbReference>
<keyword evidence="2" id="KW-0479">Metal-binding</keyword>
<feature type="compositionally biased region" description="Acidic residues" evidence="8">
    <location>
        <begin position="293"/>
        <end position="341"/>
    </location>
</feature>
<protein>
    <recommendedName>
        <fullName evidence="9">SWIM-type domain-containing protein</fullName>
    </recommendedName>
</protein>
<dbReference type="GO" id="GO:0008270">
    <property type="term" value="F:zinc ion binding"/>
    <property type="evidence" value="ECO:0007669"/>
    <property type="project" value="UniProtKB-KW"/>
</dbReference>
<accession>A0AAD8RR68</accession>
<dbReference type="Pfam" id="PF10551">
    <property type="entry name" value="MULE"/>
    <property type="match status" value="1"/>
</dbReference>
<evidence type="ECO:0000256" key="8">
    <source>
        <dbReference type="SAM" id="MobiDB-lite"/>
    </source>
</evidence>
<gene>
    <name evidence="10" type="ORF">QYE76_003292</name>
</gene>
<dbReference type="Pfam" id="PF26130">
    <property type="entry name" value="PB1-like"/>
    <property type="match status" value="1"/>
</dbReference>
<dbReference type="SMART" id="SM00575">
    <property type="entry name" value="ZnF_PMZ"/>
    <property type="match status" value="1"/>
</dbReference>
<dbReference type="InterPro" id="IPR004332">
    <property type="entry name" value="Transposase_MuDR"/>
</dbReference>
<organism evidence="10 11">
    <name type="scientific">Lolium multiflorum</name>
    <name type="common">Italian ryegrass</name>
    <name type="synonym">Lolium perenne subsp. multiflorum</name>
    <dbReference type="NCBI Taxonomy" id="4521"/>
    <lineage>
        <taxon>Eukaryota</taxon>
        <taxon>Viridiplantae</taxon>
        <taxon>Streptophyta</taxon>
        <taxon>Embryophyta</taxon>
        <taxon>Tracheophyta</taxon>
        <taxon>Spermatophyta</taxon>
        <taxon>Magnoliopsida</taxon>
        <taxon>Liliopsida</taxon>
        <taxon>Poales</taxon>
        <taxon>Poaceae</taxon>
        <taxon>BOP clade</taxon>
        <taxon>Pooideae</taxon>
        <taxon>Poodae</taxon>
        <taxon>Poeae</taxon>
        <taxon>Poeae Chloroplast Group 2 (Poeae type)</taxon>
        <taxon>Loliodinae</taxon>
        <taxon>Loliinae</taxon>
        <taxon>Lolium</taxon>
    </lineage>
</organism>
<dbReference type="InterPro" id="IPR001207">
    <property type="entry name" value="Transposase_mutator"/>
</dbReference>
<keyword evidence="1" id="KW-0815">Transposition</keyword>
<evidence type="ECO:0000256" key="4">
    <source>
        <dbReference type="ARBA" id="ARBA00022833"/>
    </source>
</evidence>
<proteinExistence type="predicted"/>
<evidence type="ECO:0000256" key="7">
    <source>
        <dbReference type="PROSITE-ProRule" id="PRU00325"/>
    </source>
</evidence>
<comment type="caution">
    <text evidence="10">The sequence shown here is derived from an EMBL/GenBank/DDBJ whole genome shotgun (WGS) entry which is preliminary data.</text>
</comment>
<feature type="compositionally biased region" description="Basic and acidic residues" evidence="8">
    <location>
        <begin position="1051"/>
        <end position="1062"/>
    </location>
</feature>
<dbReference type="PROSITE" id="PS01007">
    <property type="entry name" value="TRANSPOSASE_MUTATOR"/>
    <property type="match status" value="1"/>
</dbReference>
<evidence type="ECO:0000256" key="5">
    <source>
        <dbReference type="ARBA" id="ARBA00023125"/>
    </source>
</evidence>
<feature type="region of interest" description="Disordered" evidence="8">
    <location>
        <begin position="762"/>
        <end position="793"/>
    </location>
</feature>
<evidence type="ECO:0000313" key="11">
    <source>
        <dbReference type="Proteomes" id="UP001231189"/>
    </source>
</evidence>
<feature type="compositionally biased region" description="Polar residues" evidence="8">
    <location>
        <begin position="1036"/>
        <end position="1045"/>
    </location>
</feature>
<keyword evidence="3 7" id="KW-0863">Zinc-finger</keyword>
<keyword evidence="5" id="KW-0238">DNA-binding</keyword>
<feature type="region of interest" description="Disordered" evidence="8">
    <location>
        <begin position="823"/>
        <end position="854"/>
    </location>
</feature>
<dbReference type="GO" id="GO:0004803">
    <property type="term" value="F:transposase activity"/>
    <property type="evidence" value="ECO:0007669"/>
    <property type="project" value="InterPro"/>
</dbReference>
<evidence type="ECO:0000256" key="6">
    <source>
        <dbReference type="ARBA" id="ARBA00023172"/>
    </source>
</evidence>
<feature type="compositionally biased region" description="Acidic residues" evidence="8">
    <location>
        <begin position="376"/>
        <end position="388"/>
    </location>
</feature>
<evidence type="ECO:0000256" key="2">
    <source>
        <dbReference type="ARBA" id="ARBA00022723"/>
    </source>
</evidence>
<dbReference type="GO" id="GO:0003677">
    <property type="term" value="F:DNA binding"/>
    <property type="evidence" value="ECO:0007669"/>
    <property type="project" value="UniProtKB-KW"/>
</dbReference>
<dbReference type="Pfam" id="PF03108">
    <property type="entry name" value="DBD_Tnp_Mut"/>
    <property type="match status" value="1"/>
</dbReference>
<dbReference type="InterPro" id="IPR007527">
    <property type="entry name" value="Znf_SWIM"/>
</dbReference>
<evidence type="ECO:0000259" key="9">
    <source>
        <dbReference type="PROSITE" id="PS50966"/>
    </source>
</evidence>
<feature type="compositionally biased region" description="Basic residues" evidence="8">
    <location>
        <begin position="770"/>
        <end position="783"/>
    </location>
</feature>
<keyword evidence="11" id="KW-1185">Reference proteome</keyword>
<feature type="region of interest" description="Disordered" evidence="8">
    <location>
        <begin position="281"/>
        <end position="388"/>
    </location>
</feature>
<keyword evidence="4" id="KW-0862">Zinc</keyword>
<dbReference type="AlphaFoldDB" id="A0AAD8RR68"/>
<dbReference type="InterPro" id="IPR058594">
    <property type="entry name" value="PB1-like_dom_pln"/>
</dbReference>
<dbReference type="GO" id="GO:0006313">
    <property type="term" value="P:DNA transposition"/>
    <property type="evidence" value="ECO:0007669"/>
    <property type="project" value="InterPro"/>
</dbReference>
<feature type="region of interest" description="Disordered" evidence="8">
    <location>
        <begin position="1018"/>
        <end position="1062"/>
    </location>
</feature>
<dbReference type="PROSITE" id="PS50966">
    <property type="entry name" value="ZF_SWIM"/>
    <property type="match status" value="1"/>
</dbReference>